<sequence>MTAQLLTPFARTPAADNSVWYMGHLFSFLADAADTRGQFSAMEILVRRGGEPPMHVHHAEDEAFYVLGGRFTFHVGDQVLPAPTGTLAFLPKDVPHGFVCHEETGRLLCLHAPGGAEQEFRDMGSPATAMTLGPMPQEEPDPGLMERMAARYHYEIVGPPPGATGRPE</sequence>
<dbReference type="SUPFAM" id="SSF51182">
    <property type="entry name" value="RmlC-like cupins"/>
    <property type="match status" value="1"/>
</dbReference>
<evidence type="ECO:0000313" key="2">
    <source>
        <dbReference type="EMBL" id="MFD2093709.1"/>
    </source>
</evidence>
<dbReference type="InterPro" id="IPR013096">
    <property type="entry name" value="Cupin_2"/>
</dbReference>
<evidence type="ECO:0000259" key="1">
    <source>
        <dbReference type="Pfam" id="PF07883"/>
    </source>
</evidence>
<organism evidence="2 3">
    <name type="scientific">Blastococcus deserti</name>
    <dbReference type="NCBI Taxonomy" id="2259033"/>
    <lineage>
        <taxon>Bacteria</taxon>
        <taxon>Bacillati</taxon>
        <taxon>Actinomycetota</taxon>
        <taxon>Actinomycetes</taxon>
        <taxon>Geodermatophilales</taxon>
        <taxon>Geodermatophilaceae</taxon>
        <taxon>Blastococcus</taxon>
    </lineage>
</organism>
<dbReference type="EMBL" id="JBHUHP010000028">
    <property type="protein sequence ID" value="MFD2093709.1"/>
    <property type="molecule type" value="Genomic_DNA"/>
</dbReference>
<gene>
    <name evidence="2" type="ORF">ACFSHS_19280</name>
</gene>
<accession>A0ABW4XI27</accession>
<dbReference type="InterPro" id="IPR014710">
    <property type="entry name" value="RmlC-like_jellyroll"/>
</dbReference>
<evidence type="ECO:0000313" key="3">
    <source>
        <dbReference type="Proteomes" id="UP001597402"/>
    </source>
</evidence>
<comment type="caution">
    <text evidence="2">The sequence shown here is derived from an EMBL/GenBank/DDBJ whole genome shotgun (WGS) entry which is preliminary data.</text>
</comment>
<proteinExistence type="predicted"/>
<dbReference type="InterPro" id="IPR011051">
    <property type="entry name" value="RmlC_Cupin_sf"/>
</dbReference>
<dbReference type="RefSeq" id="WP_376879620.1">
    <property type="nucleotide sequence ID" value="NZ_JBHUHP010000028.1"/>
</dbReference>
<dbReference type="Pfam" id="PF07883">
    <property type="entry name" value="Cupin_2"/>
    <property type="match status" value="1"/>
</dbReference>
<dbReference type="Proteomes" id="UP001597402">
    <property type="component" value="Unassembled WGS sequence"/>
</dbReference>
<name>A0ABW4XI27_9ACTN</name>
<dbReference type="PANTHER" id="PTHR36440:SF1">
    <property type="entry name" value="PUTATIVE (AFU_ORTHOLOGUE AFUA_8G07350)-RELATED"/>
    <property type="match status" value="1"/>
</dbReference>
<reference evidence="3" key="1">
    <citation type="journal article" date="2019" name="Int. J. Syst. Evol. Microbiol.">
        <title>The Global Catalogue of Microorganisms (GCM) 10K type strain sequencing project: providing services to taxonomists for standard genome sequencing and annotation.</title>
        <authorList>
            <consortium name="The Broad Institute Genomics Platform"/>
            <consortium name="The Broad Institute Genome Sequencing Center for Infectious Disease"/>
            <person name="Wu L."/>
            <person name="Ma J."/>
        </authorList>
    </citation>
    <scope>NUCLEOTIDE SEQUENCE [LARGE SCALE GENOMIC DNA]</scope>
    <source>
        <strain evidence="3">JCM 3338</strain>
    </source>
</reference>
<protein>
    <submittedName>
        <fullName evidence="2">Cupin domain-containing protein</fullName>
    </submittedName>
</protein>
<feature type="domain" description="Cupin type-2" evidence="1">
    <location>
        <begin position="46"/>
        <end position="109"/>
    </location>
</feature>
<dbReference type="Gene3D" id="2.60.120.10">
    <property type="entry name" value="Jelly Rolls"/>
    <property type="match status" value="1"/>
</dbReference>
<keyword evidence="3" id="KW-1185">Reference proteome</keyword>
<dbReference type="PANTHER" id="PTHR36440">
    <property type="entry name" value="PUTATIVE (AFU_ORTHOLOGUE AFUA_8G07350)-RELATED"/>
    <property type="match status" value="1"/>
</dbReference>
<dbReference type="InterPro" id="IPR053146">
    <property type="entry name" value="QDO-like"/>
</dbReference>